<proteinExistence type="predicted"/>
<dbReference type="InterPro" id="IPR040976">
    <property type="entry name" value="Pkinase_fungal"/>
</dbReference>
<evidence type="ECO:0000313" key="2">
    <source>
        <dbReference type="EMBL" id="CAD6500068.1"/>
    </source>
</evidence>
<dbReference type="PANTHER" id="PTHR38248">
    <property type="entry name" value="FUNK1 6"/>
    <property type="match status" value="1"/>
</dbReference>
<name>A0A9W4CWV7_BLUGR</name>
<dbReference type="AlphaFoldDB" id="A0A9W4CWV7"/>
<accession>A0A9W4CWV7</accession>
<dbReference type="Proteomes" id="UP000683417">
    <property type="component" value="Unassembled WGS sequence"/>
</dbReference>
<dbReference type="Pfam" id="PF17667">
    <property type="entry name" value="Pkinase_fungal"/>
    <property type="match status" value="1"/>
</dbReference>
<organism evidence="2 3">
    <name type="scientific">Blumeria graminis f. sp. triticale</name>
    <dbReference type="NCBI Taxonomy" id="1689686"/>
    <lineage>
        <taxon>Eukaryota</taxon>
        <taxon>Fungi</taxon>
        <taxon>Dikarya</taxon>
        <taxon>Ascomycota</taxon>
        <taxon>Pezizomycotina</taxon>
        <taxon>Leotiomycetes</taxon>
        <taxon>Erysiphales</taxon>
        <taxon>Erysiphaceae</taxon>
        <taxon>Blumeria</taxon>
    </lineage>
</organism>
<reference evidence="2" key="1">
    <citation type="submission" date="2020-10" db="EMBL/GenBank/DDBJ databases">
        <authorList>
            <person name="Muller C M."/>
        </authorList>
    </citation>
    <scope>NUCLEOTIDE SEQUENCE</scope>
    <source>
        <strain evidence="2">THUN-12</strain>
    </source>
</reference>
<evidence type="ECO:0000259" key="1">
    <source>
        <dbReference type="Pfam" id="PF17667"/>
    </source>
</evidence>
<feature type="domain" description="Fungal-type protein kinase" evidence="1">
    <location>
        <begin position="145"/>
        <end position="519"/>
    </location>
</feature>
<dbReference type="EMBL" id="CAJHIT010000002">
    <property type="protein sequence ID" value="CAD6500068.1"/>
    <property type="molecule type" value="Genomic_DNA"/>
</dbReference>
<dbReference type="PANTHER" id="PTHR38248:SF2">
    <property type="entry name" value="FUNK1 11"/>
    <property type="match status" value="1"/>
</dbReference>
<comment type="caution">
    <text evidence="2">The sequence shown here is derived from an EMBL/GenBank/DDBJ whole genome shotgun (WGS) entry which is preliminary data.</text>
</comment>
<sequence>MTADLDNDVSYSIGNFWEVFFEDKRWSKQTSHIWKSYQKYENAEKKGRLSKLQELENPEDICHQENLHKAKSEKILEINMPESEIWDWLHFFRQTFLDQLKGPSPKPSINHPIFIEKPLSQLRGQYCRTERTRHSLKSKGKTQLDFLVKSIDFPNEEPAEFENINLLGEFTKLPSEEERKKKFIKLSRSVREVFCAQPLRRYLHGFYLFGDEFELWIFDRSGAYSAGPKKIVDDKEMLVRAISSYLLMSNEELCCDMSILQNGEDRFVHFPKIGDVPGPLFEIKPEPMVQPTRLITRGTTCFETKDEMTMIKYSWTNSKENTEIDFLNIAKTVRGVVNIIASEVIYDTKSHMDNLEISSATPWELSAAEDYTYSGTHKKEIVKPSFVRNRRLIRIAMTPSGRTIYSSGTILDFVMDIRDAIKGHEGLVGKENLDGDISEGNIILLKTSPANDLHGMLIDFDLSVMMKGNLASEDRQSLTGTIKFMALERLQHACDTGESIRRTCRHDRESFFNVFIVGCIEYEEVSANKSKNLDRWCTNEVENSFTNKRDSVVHFDKILIKFTASFKGLKDLAKMLRKILFNDDGEYIETPQDCGPLYRKIIKAFEETIEDIKVGRIENKFFQARRK</sequence>
<evidence type="ECO:0000313" key="3">
    <source>
        <dbReference type="Proteomes" id="UP000683417"/>
    </source>
</evidence>
<protein>
    <submittedName>
        <fullName evidence="2">BgTH12-04172</fullName>
    </submittedName>
</protein>
<gene>
    <name evidence="2" type="ORF">BGTH12_LOCUS1426</name>
</gene>